<evidence type="ECO:0000256" key="1">
    <source>
        <dbReference type="SAM" id="MobiDB-lite"/>
    </source>
</evidence>
<reference evidence="2" key="1">
    <citation type="submission" date="2020-08" db="EMBL/GenBank/DDBJ databases">
        <title>Genome sequencing and assembly of the red palm weevil Rhynchophorus ferrugineus.</title>
        <authorList>
            <person name="Dias G.B."/>
            <person name="Bergman C.M."/>
            <person name="Manee M."/>
        </authorList>
    </citation>
    <scope>NUCLEOTIDE SEQUENCE</scope>
    <source>
        <strain evidence="2">AA-2017</strain>
        <tissue evidence="2">Whole larva</tissue>
    </source>
</reference>
<gene>
    <name evidence="2" type="ORF">GWI33_007228</name>
</gene>
<dbReference type="Proteomes" id="UP000625711">
    <property type="component" value="Unassembled WGS sequence"/>
</dbReference>
<keyword evidence="3" id="KW-1185">Reference proteome</keyword>
<feature type="region of interest" description="Disordered" evidence="1">
    <location>
        <begin position="71"/>
        <end position="97"/>
    </location>
</feature>
<evidence type="ECO:0000313" key="3">
    <source>
        <dbReference type="Proteomes" id="UP000625711"/>
    </source>
</evidence>
<dbReference type="AlphaFoldDB" id="A0A834MIH5"/>
<comment type="caution">
    <text evidence="2">The sequence shown here is derived from an EMBL/GenBank/DDBJ whole genome shotgun (WGS) entry which is preliminary data.</text>
</comment>
<protein>
    <submittedName>
        <fullName evidence="2">Uncharacterized protein</fullName>
    </submittedName>
</protein>
<evidence type="ECO:0000313" key="2">
    <source>
        <dbReference type="EMBL" id="KAF7279464.1"/>
    </source>
</evidence>
<organism evidence="2 3">
    <name type="scientific">Rhynchophorus ferrugineus</name>
    <name type="common">Red palm weevil</name>
    <name type="synonym">Curculio ferrugineus</name>
    <dbReference type="NCBI Taxonomy" id="354439"/>
    <lineage>
        <taxon>Eukaryota</taxon>
        <taxon>Metazoa</taxon>
        <taxon>Ecdysozoa</taxon>
        <taxon>Arthropoda</taxon>
        <taxon>Hexapoda</taxon>
        <taxon>Insecta</taxon>
        <taxon>Pterygota</taxon>
        <taxon>Neoptera</taxon>
        <taxon>Endopterygota</taxon>
        <taxon>Coleoptera</taxon>
        <taxon>Polyphaga</taxon>
        <taxon>Cucujiformia</taxon>
        <taxon>Curculionidae</taxon>
        <taxon>Dryophthorinae</taxon>
        <taxon>Rhynchophorus</taxon>
    </lineage>
</organism>
<feature type="compositionally biased region" description="Basic and acidic residues" evidence="1">
    <location>
        <begin position="87"/>
        <end position="97"/>
    </location>
</feature>
<name>A0A834MIH5_RHYFE</name>
<sequence>MDLIRYQDRRNWNRNINETVRRCKGSNTGAETKPKHNCKWIRKRKQTDRRRKWRQNGHGTNLFVYVAETEPKSSQMELQQKRVIPNSEREQNGRGIN</sequence>
<dbReference type="EMBL" id="JAACXV010000361">
    <property type="protein sequence ID" value="KAF7279464.1"/>
    <property type="molecule type" value="Genomic_DNA"/>
</dbReference>
<accession>A0A834MIH5</accession>
<proteinExistence type="predicted"/>